<protein>
    <submittedName>
        <fullName evidence="2">Uncharacterized protein</fullName>
    </submittedName>
</protein>
<proteinExistence type="predicted"/>
<dbReference type="EMBL" id="MVOG01000010">
    <property type="protein sequence ID" value="PAU69537.1"/>
    <property type="molecule type" value="Genomic_DNA"/>
</dbReference>
<feature type="region of interest" description="Disordered" evidence="1">
    <location>
        <begin position="1"/>
        <end position="36"/>
    </location>
</feature>
<dbReference type="AlphaFoldDB" id="A0A2A2EKM3"/>
<evidence type="ECO:0000313" key="3">
    <source>
        <dbReference type="Proteomes" id="UP000217986"/>
    </source>
</evidence>
<comment type="caution">
    <text evidence="2">The sequence shown here is derived from an EMBL/GenBank/DDBJ whole genome shotgun (WGS) entry which is preliminary data.</text>
</comment>
<gene>
    <name evidence="2" type="ORF">B1400_0736</name>
</gene>
<dbReference type="Proteomes" id="UP000217986">
    <property type="component" value="Unassembled WGS sequence"/>
</dbReference>
<name>A0A2A2EKM3_9BIFI</name>
<evidence type="ECO:0000256" key="1">
    <source>
        <dbReference type="SAM" id="MobiDB-lite"/>
    </source>
</evidence>
<feature type="compositionally biased region" description="Basic and acidic residues" evidence="1">
    <location>
        <begin position="13"/>
        <end position="22"/>
    </location>
</feature>
<keyword evidence="3" id="KW-1185">Reference proteome</keyword>
<sequence>MRLTTIPGLADSSRLEELRGESMRTAQRNLRKQAQARAAASIMTGLAARRKAAHKND</sequence>
<evidence type="ECO:0000313" key="2">
    <source>
        <dbReference type="EMBL" id="PAU69537.1"/>
    </source>
</evidence>
<organism evidence="2 3">
    <name type="scientific">Bifidobacterium italicum</name>
    <dbReference type="NCBI Taxonomy" id="1960968"/>
    <lineage>
        <taxon>Bacteria</taxon>
        <taxon>Bacillati</taxon>
        <taxon>Actinomycetota</taxon>
        <taxon>Actinomycetes</taxon>
        <taxon>Bifidobacteriales</taxon>
        <taxon>Bifidobacteriaceae</taxon>
        <taxon>Bifidobacterium</taxon>
    </lineage>
</organism>
<reference evidence="2 3" key="1">
    <citation type="journal article" date="2017" name="ISME J.">
        <title>Unveiling bifidobacterial biogeography across the mammalian branch of the tree of life.</title>
        <authorList>
            <person name="Milani C."/>
            <person name="Mangifesta M."/>
            <person name="Mancabelli L."/>
            <person name="Lugli G.A."/>
            <person name="James K."/>
            <person name="Duranti S."/>
            <person name="Turroni F."/>
            <person name="Ferrario C."/>
            <person name="Ossiprandi M.C."/>
            <person name="van Sinderen D."/>
            <person name="Ventura M."/>
        </authorList>
    </citation>
    <scope>NUCLEOTIDE SEQUENCE [LARGE SCALE GENOMIC DNA]</scope>
    <source>
        <strain evidence="2 3">70</strain>
    </source>
</reference>
<accession>A0A2A2EKM3</accession>